<reference evidence="9 10" key="1">
    <citation type="submission" date="2019-06" db="EMBL/GenBank/DDBJ databases">
        <authorList>
            <person name="Livingstone P."/>
            <person name="Whitworth D."/>
        </authorList>
    </citation>
    <scope>NUCLEOTIDE SEQUENCE [LARGE SCALE GENOMIC DNA]</scope>
    <source>
        <strain evidence="9 10">AM401</strain>
    </source>
</reference>
<evidence type="ECO:0000256" key="7">
    <source>
        <dbReference type="ARBA" id="ARBA00024033"/>
    </source>
</evidence>
<evidence type="ECO:0000256" key="6">
    <source>
        <dbReference type="ARBA" id="ARBA00023136"/>
    </source>
</evidence>
<dbReference type="EMBL" id="VIFM01000193">
    <property type="protein sequence ID" value="TQF11361.1"/>
    <property type="molecule type" value="Genomic_DNA"/>
</dbReference>
<dbReference type="OrthoDB" id="581198at2"/>
<keyword evidence="3" id="KW-0808">Transferase</keyword>
<evidence type="ECO:0000256" key="4">
    <source>
        <dbReference type="ARBA" id="ARBA00022692"/>
    </source>
</evidence>
<feature type="transmembrane region" description="Helical" evidence="8">
    <location>
        <begin position="92"/>
        <end position="113"/>
    </location>
</feature>
<dbReference type="GO" id="GO:0005886">
    <property type="term" value="C:plasma membrane"/>
    <property type="evidence" value="ECO:0007669"/>
    <property type="project" value="UniProtKB-SubCell"/>
</dbReference>
<comment type="subcellular location">
    <subcellularLocation>
        <location evidence="1">Cell membrane</location>
        <topology evidence="1">Multi-pass membrane protein</topology>
    </subcellularLocation>
</comment>
<evidence type="ECO:0000256" key="2">
    <source>
        <dbReference type="ARBA" id="ARBA00022475"/>
    </source>
</evidence>
<evidence type="ECO:0000313" key="9">
    <source>
        <dbReference type="EMBL" id="TQF11361.1"/>
    </source>
</evidence>
<dbReference type="Pfam" id="PF09594">
    <property type="entry name" value="GT87"/>
    <property type="match status" value="1"/>
</dbReference>
<dbReference type="Proteomes" id="UP000315369">
    <property type="component" value="Unassembled WGS sequence"/>
</dbReference>
<evidence type="ECO:0000256" key="1">
    <source>
        <dbReference type="ARBA" id="ARBA00004651"/>
    </source>
</evidence>
<evidence type="ECO:0000256" key="8">
    <source>
        <dbReference type="SAM" id="Phobius"/>
    </source>
</evidence>
<evidence type="ECO:0000313" key="10">
    <source>
        <dbReference type="Proteomes" id="UP000315369"/>
    </source>
</evidence>
<sequence>MTPLVVYAFSPRIGDLDLYFKTARAFLAGATPNQDFRFEYPPYALLWFVPAAWVRHTQWEFIPLFGLQLAVMDGFIKWVLLTEGARKWGRAWRSVVPCLAYSVTSWMAALYYLKRYDLIPAALTMAALFALARRRETVAGLALSVGVVTKLYPVVLVPLALAVCWKRGTLGKLVVGLTLGVAPLLPLSAVWPWWGFASFHVDRGLQVESLGASLLWAAHHLGLVQGVLWIHAPAAFELHGAAAEGVRAVSRWLWVVGSLGMAAVGMWSVRRRLPERMEDLARLALGPLVAFIILNPVLSPQFLTWVMGAAALALLSGSRTAPVLILVAAVLSRGVFVGPSYKYGLGIPQTLLLLARNGMLFVAGYLLLRDAWRRVASEDAAPKASAALDYLPASVEAGCAEPAGIGLASQRR</sequence>
<evidence type="ECO:0000256" key="5">
    <source>
        <dbReference type="ARBA" id="ARBA00022989"/>
    </source>
</evidence>
<dbReference type="AlphaFoldDB" id="A0A540WQS4"/>
<feature type="transmembrane region" description="Helical" evidence="8">
    <location>
        <begin position="214"/>
        <end position="236"/>
    </location>
</feature>
<name>A0A540WQS4_9BACT</name>
<proteinExistence type="inferred from homology"/>
<keyword evidence="4 8" id="KW-0812">Transmembrane</keyword>
<keyword evidence="6 8" id="KW-0472">Membrane</keyword>
<feature type="transmembrane region" description="Helical" evidence="8">
    <location>
        <begin position="61"/>
        <end position="80"/>
    </location>
</feature>
<accession>A0A540WQS4</accession>
<comment type="caution">
    <text evidence="9">The sequence shown here is derived from an EMBL/GenBank/DDBJ whole genome shotgun (WGS) entry which is preliminary data.</text>
</comment>
<feature type="transmembrane region" description="Helical" evidence="8">
    <location>
        <begin position="305"/>
        <end position="331"/>
    </location>
</feature>
<feature type="transmembrane region" description="Helical" evidence="8">
    <location>
        <begin position="280"/>
        <end position="298"/>
    </location>
</feature>
<keyword evidence="5 8" id="KW-1133">Transmembrane helix</keyword>
<organism evidence="9 10">
    <name type="scientific">Myxococcus llanfairpwllgwyngyllgogerychwyrndrobwllllantysiliogogogochensis</name>
    <dbReference type="NCBI Taxonomy" id="2590453"/>
    <lineage>
        <taxon>Bacteria</taxon>
        <taxon>Pseudomonadati</taxon>
        <taxon>Myxococcota</taxon>
        <taxon>Myxococcia</taxon>
        <taxon>Myxococcales</taxon>
        <taxon>Cystobacterineae</taxon>
        <taxon>Myxococcaceae</taxon>
        <taxon>Myxococcus</taxon>
    </lineage>
</organism>
<keyword evidence="2" id="KW-1003">Cell membrane</keyword>
<keyword evidence="10" id="KW-1185">Reference proteome</keyword>
<dbReference type="InterPro" id="IPR018584">
    <property type="entry name" value="GT87"/>
</dbReference>
<feature type="transmembrane region" description="Helical" evidence="8">
    <location>
        <begin position="351"/>
        <end position="368"/>
    </location>
</feature>
<gene>
    <name evidence="9" type="ORF">FJV41_34600</name>
</gene>
<feature type="transmembrane region" description="Helical" evidence="8">
    <location>
        <begin position="138"/>
        <end position="161"/>
    </location>
</feature>
<evidence type="ECO:0000256" key="3">
    <source>
        <dbReference type="ARBA" id="ARBA00022679"/>
    </source>
</evidence>
<protein>
    <submittedName>
        <fullName evidence="9">DUF2029 domain-containing protein</fullName>
    </submittedName>
</protein>
<comment type="similarity">
    <text evidence="7">Belongs to the glycosyltransferase 87 family.</text>
</comment>
<dbReference type="GO" id="GO:0016758">
    <property type="term" value="F:hexosyltransferase activity"/>
    <property type="evidence" value="ECO:0007669"/>
    <property type="project" value="InterPro"/>
</dbReference>
<feature type="transmembrane region" description="Helical" evidence="8">
    <location>
        <begin position="248"/>
        <end position="268"/>
    </location>
</feature>
<feature type="transmembrane region" description="Helical" evidence="8">
    <location>
        <begin position="173"/>
        <end position="194"/>
    </location>
</feature>